<dbReference type="AlphaFoldDB" id="A0A9D2Q961"/>
<evidence type="ECO:0000313" key="2">
    <source>
        <dbReference type="EMBL" id="HJC73757.1"/>
    </source>
</evidence>
<dbReference type="Gene3D" id="1.10.260.40">
    <property type="entry name" value="lambda repressor-like DNA-binding domains"/>
    <property type="match status" value="1"/>
</dbReference>
<protein>
    <submittedName>
        <fullName evidence="2">Helix-turn-helix domain-containing protein</fullName>
    </submittedName>
</protein>
<dbReference type="CDD" id="cd00093">
    <property type="entry name" value="HTH_XRE"/>
    <property type="match status" value="1"/>
</dbReference>
<organism evidence="2 3">
    <name type="scientific">Candidatus Mediterraneibacter faecavium</name>
    <dbReference type="NCBI Taxonomy" id="2838668"/>
    <lineage>
        <taxon>Bacteria</taxon>
        <taxon>Bacillati</taxon>
        <taxon>Bacillota</taxon>
        <taxon>Clostridia</taxon>
        <taxon>Lachnospirales</taxon>
        <taxon>Lachnospiraceae</taxon>
        <taxon>Mediterraneibacter</taxon>
    </lineage>
</organism>
<reference evidence="2" key="1">
    <citation type="journal article" date="2021" name="PeerJ">
        <title>Extensive microbial diversity within the chicken gut microbiome revealed by metagenomics and culture.</title>
        <authorList>
            <person name="Gilroy R."/>
            <person name="Ravi A."/>
            <person name="Getino M."/>
            <person name="Pursley I."/>
            <person name="Horton D.L."/>
            <person name="Alikhan N.F."/>
            <person name="Baker D."/>
            <person name="Gharbi K."/>
            <person name="Hall N."/>
            <person name="Watson M."/>
            <person name="Adriaenssens E.M."/>
            <person name="Foster-Nyarko E."/>
            <person name="Jarju S."/>
            <person name="Secka A."/>
            <person name="Antonio M."/>
            <person name="Oren A."/>
            <person name="Chaudhuri R.R."/>
            <person name="La Ragione R."/>
            <person name="Hildebrand F."/>
            <person name="Pallen M.J."/>
        </authorList>
    </citation>
    <scope>NUCLEOTIDE SEQUENCE</scope>
    <source>
        <strain evidence="2">CHK196-7946</strain>
    </source>
</reference>
<evidence type="ECO:0000259" key="1">
    <source>
        <dbReference type="PROSITE" id="PS50943"/>
    </source>
</evidence>
<dbReference type="EMBL" id="DWVY01000008">
    <property type="protein sequence ID" value="HJC73757.1"/>
    <property type="molecule type" value="Genomic_DNA"/>
</dbReference>
<feature type="domain" description="HTH cro/C1-type" evidence="1">
    <location>
        <begin position="9"/>
        <end position="64"/>
    </location>
</feature>
<accession>A0A9D2Q961</accession>
<dbReference type="GO" id="GO:0003677">
    <property type="term" value="F:DNA binding"/>
    <property type="evidence" value="ECO:0007669"/>
    <property type="project" value="InterPro"/>
</dbReference>
<dbReference type="PROSITE" id="PS50943">
    <property type="entry name" value="HTH_CROC1"/>
    <property type="match status" value="1"/>
</dbReference>
<dbReference type="Proteomes" id="UP000823902">
    <property type="component" value="Unassembled WGS sequence"/>
</dbReference>
<dbReference type="SUPFAM" id="SSF47413">
    <property type="entry name" value="lambda repressor-like DNA-binding domains"/>
    <property type="match status" value="1"/>
</dbReference>
<comment type="caution">
    <text evidence="2">The sequence shown here is derived from an EMBL/GenBank/DDBJ whole genome shotgun (WGS) entry which is preliminary data.</text>
</comment>
<name>A0A9D2Q961_9FIRM</name>
<gene>
    <name evidence="2" type="ORF">H9697_02225</name>
</gene>
<evidence type="ECO:0000313" key="3">
    <source>
        <dbReference type="Proteomes" id="UP000823902"/>
    </source>
</evidence>
<dbReference type="InterPro" id="IPR001387">
    <property type="entry name" value="Cro/C1-type_HTH"/>
</dbReference>
<proteinExistence type="predicted"/>
<dbReference type="SMART" id="SM00530">
    <property type="entry name" value="HTH_XRE"/>
    <property type="match status" value="1"/>
</dbReference>
<dbReference type="Pfam" id="PF13560">
    <property type="entry name" value="HTH_31"/>
    <property type="match status" value="1"/>
</dbReference>
<reference evidence="2" key="2">
    <citation type="submission" date="2021-04" db="EMBL/GenBank/DDBJ databases">
        <authorList>
            <person name="Gilroy R."/>
        </authorList>
    </citation>
    <scope>NUCLEOTIDE SEQUENCE</scope>
    <source>
        <strain evidence="2">CHK196-7946</strain>
    </source>
</reference>
<sequence>MLTRFGKRLRTLRIEENQRLKDMADKLGVTAAYLSAVENGKRRVPDSWIGMLTDEYGLSPEEEMELQKLAYEDQIKKDIKINLENANNSEIGLAMSFARRFRNLSDEQVNELQKILDE</sequence>
<dbReference type="InterPro" id="IPR010982">
    <property type="entry name" value="Lambda_DNA-bd_dom_sf"/>
</dbReference>